<evidence type="ECO:0000256" key="4">
    <source>
        <dbReference type="PROSITE-ProRule" id="PRU00433"/>
    </source>
</evidence>
<dbReference type="SUPFAM" id="SSF46626">
    <property type="entry name" value="Cytochrome c"/>
    <property type="match status" value="1"/>
</dbReference>
<dbReference type="RefSeq" id="WP_114187802.1">
    <property type="nucleotide sequence ID" value="NZ_BJYU01000046.1"/>
</dbReference>
<protein>
    <recommendedName>
        <fullName evidence="5">Cytochrome c domain-containing protein</fullName>
    </recommendedName>
</protein>
<dbReference type="GO" id="GO:0046872">
    <property type="term" value="F:metal ion binding"/>
    <property type="evidence" value="ECO:0007669"/>
    <property type="project" value="UniProtKB-KW"/>
</dbReference>
<feature type="domain" description="Cytochrome c" evidence="5">
    <location>
        <begin position="65"/>
        <end position="150"/>
    </location>
</feature>
<name>A0A512BUT7_9HYPH</name>
<dbReference type="GO" id="GO:0020037">
    <property type="term" value="F:heme binding"/>
    <property type="evidence" value="ECO:0007669"/>
    <property type="project" value="InterPro"/>
</dbReference>
<sequence length="165" mass="17507">MRIAVVAVGAALLAGCDSGTEERASIASTRAVQRAYLPAPPGTVPRGSAAQAAALAPPGPEVTPAFVARGEKRFRAFCSPCHGMSGRGDGTVVSRGFPPPPSYHEERIRELSPEHIVSVITHGKGRMFPYADRVLPEDRWAIAHYVKTLQAREVDPASSQEAPTP</sequence>
<keyword evidence="3 4" id="KW-0408">Iron</keyword>
<dbReference type="OrthoDB" id="335174at2"/>
<dbReference type="InterPro" id="IPR036909">
    <property type="entry name" value="Cyt_c-like_dom_sf"/>
</dbReference>
<dbReference type="GO" id="GO:0009055">
    <property type="term" value="F:electron transfer activity"/>
    <property type="evidence" value="ECO:0007669"/>
    <property type="project" value="InterPro"/>
</dbReference>
<organism evidence="6 7">
    <name type="scientific">Microvirga aerophila</name>
    <dbReference type="NCBI Taxonomy" id="670291"/>
    <lineage>
        <taxon>Bacteria</taxon>
        <taxon>Pseudomonadati</taxon>
        <taxon>Pseudomonadota</taxon>
        <taxon>Alphaproteobacteria</taxon>
        <taxon>Hyphomicrobiales</taxon>
        <taxon>Methylobacteriaceae</taxon>
        <taxon>Microvirga</taxon>
    </lineage>
</organism>
<dbReference type="EMBL" id="BJYU01000046">
    <property type="protein sequence ID" value="GEO15675.1"/>
    <property type="molecule type" value="Genomic_DNA"/>
</dbReference>
<dbReference type="Pfam" id="PF13442">
    <property type="entry name" value="Cytochrome_CBB3"/>
    <property type="match status" value="1"/>
</dbReference>
<comment type="caution">
    <text evidence="6">The sequence shown here is derived from an EMBL/GenBank/DDBJ whole genome shotgun (WGS) entry which is preliminary data.</text>
</comment>
<dbReference type="PROSITE" id="PS51007">
    <property type="entry name" value="CYTC"/>
    <property type="match status" value="1"/>
</dbReference>
<dbReference type="InterPro" id="IPR009056">
    <property type="entry name" value="Cyt_c-like_dom"/>
</dbReference>
<evidence type="ECO:0000313" key="6">
    <source>
        <dbReference type="EMBL" id="GEO15675.1"/>
    </source>
</evidence>
<gene>
    <name evidence="6" type="ORF">MAE02_33710</name>
</gene>
<evidence type="ECO:0000313" key="7">
    <source>
        <dbReference type="Proteomes" id="UP000321085"/>
    </source>
</evidence>
<dbReference type="PANTHER" id="PTHR40394:SF2">
    <property type="entry name" value="QUINOL:CYTOCHROME C OXIDOREDUCTASE MEMBRANE PROTEIN"/>
    <property type="match status" value="1"/>
</dbReference>
<evidence type="ECO:0000256" key="1">
    <source>
        <dbReference type="ARBA" id="ARBA00022617"/>
    </source>
</evidence>
<keyword evidence="2 4" id="KW-0479">Metal-binding</keyword>
<keyword evidence="1 4" id="KW-0349">Heme</keyword>
<dbReference type="Proteomes" id="UP000321085">
    <property type="component" value="Unassembled WGS sequence"/>
</dbReference>
<reference evidence="6 7" key="1">
    <citation type="submission" date="2019-07" db="EMBL/GenBank/DDBJ databases">
        <title>Whole genome shotgun sequence of Microvirga aerophila NBRC 106136.</title>
        <authorList>
            <person name="Hosoyama A."/>
            <person name="Uohara A."/>
            <person name="Ohji S."/>
            <person name="Ichikawa N."/>
        </authorList>
    </citation>
    <scope>NUCLEOTIDE SEQUENCE [LARGE SCALE GENOMIC DNA]</scope>
    <source>
        <strain evidence="6 7">NBRC 106136</strain>
    </source>
</reference>
<evidence type="ECO:0000256" key="3">
    <source>
        <dbReference type="ARBA" id="ARBA00023004"/>
    </source>
</evidence>
<evidence type="ECO:0000259" key="5">
    <source>
        <dbReference type="PROSITE" id="PS51007"/>
    </source>
</evidence>
<accession>A0A512BUT7</accession>
<dbReference type="PANTHER" id="PTHR40394">
    <property type="entry name" value="LIPOPROTEIN-RELATED"/>
    <property type="match status" value="1"/>
</dbReference>
<proteinExistence type="predicted"/>
<keyword evidence="7" id="KW-1185">Reference proteome</keyword>
<dbReference type="PROSITE" id="PS51257">
    <property type="entry name" value="PROKAR_LIPOPROTEIN"/>
    <property type="match status" value="1"/>
</dbReference>
<dbReference type="Gene3D" id="1.10.760.10">
    <property type="entry name" value="Cytochrome c-like domain"/>
    <property type="match status" value="1"/>
</dbReference>
<evidence type="ECO:0000256" key="2">
    <source>
        <dbReference type="ARBA" id="ARBA00022723"/>
    </source>
</evidence>
<dbReference type="AlphaFoldDB" id="A0A512BUT7"/>